<dbReference type="RefSeq" id="WP_206966136.1">
    <property type="nucleotide sequence ID" value="NZ_JAFLVX010000018.1"/>
</dbReference>
<reference evidence="1 2" key="1">
    <citation type="submission" date="2021-03" db="EMBL/GenBank/DDBJ databases">
        <title>Enterococcal diversity collection.</title>
        <authorList>
            <person name="Gilmore M.S."/>
            <person name="Schwartzman J."/>
            <person name="Van Tyne D."/>
            <person name="Martin M."/>
            <person name="Earl A.M."/>
            <person name="Manson A.L."/>
            <person name="Straub T."/>
            <person name="Salamzade R."/>
            <person name="Saavedra J."/>
            <person name="Lebreton F."/>
            <person name="Prichula J."/>
            <person name="Schaufler K."/>
            <person name="Gaca A."/>
            <person name="Sgardioli B."/>
            <person name="Wagenaar J."/>
            <person name="Strong T."/>
        </authorList>
    </citation>
    <scope>NUCLEOTIDE SEQUENCE [LARGE SCALE GENOMIC DNA]</scope>
    <source>
        <strain evidence="1 2">DIV0080</strain>
    </source>
</reference>
<name>A0ABS3HSU6_9ENTE</name>
<evidence type="ECO:0000313" key="1">
    <source>
        <dbReference type="EMBL" id="MBO0476790.1"/>
    </source>
</evidence>
<proteinExistence type="predicted"/>
<dbReference type="Proteomes" id="UP000664857">
    <property type="component" value="Unassembled WGS sequence"/>
</dbReference>
<comment type="caution">
    <text evidence="1">The sequence shown here is derived from an EMBL/GenBank/DDBJ whole genome shotgun (WGS) entry which is preliminary data.</text>
</comment>
<keyword evidence="2" id="KW-1185">Reference proteome</keyword>
<sequence length="170" mass="19362">MKIGKLLFLPLLFLMLSECSSKKDNAIESSTQMNPKEESTNTTSQTREINIDFICGEWQSINEDDDYYMVIDKINDKTIKYSDNLERKGSQELTIEEVSKDSVTALTKDEKNRYIFIYSKNDTLTSFFGVNSSYYSDKGEKAPEGLSKPIEYSLLLKCGTEEVLNGGVKR</sequence>
<accession>A0ABS3HSU6</accession>
<evidence type="ECO:0000313" key="2">
    <source>
        <dbReference type="Proteomes" id="UP000664857"/>
    </source>
</evidence>
<protein>
    <recommendedName>
        <fullName evidence="3">Lipoprotein</fullName>
    </recommendedName>
</protein>
<dbReference type="EMBL" id="JAFLVX010000018">
    <property type="protein sequence ID" value="MBO0476790.1"/>
    <property type="molecule type" value="Genomic_DNA"/>
</dbReference>
<organism evidence="1 2">
    <name type="scientific">Candidatus Vagococcus giribetii</name>
    <dbReference type="NCBI Taxonomy" id="2230876"/>
    <lineage>
        <taxon>Bacteria</taxon>
        <taxon>Bacillati</taxon>
        <taxon>Bacillota</taxon>
        <taxon>Bacilli</taxon>
        <taxon>Lactobacillales</taxon>
        <taxon>Enterococcaceae</taxon>
        <taxon>Vagococcus</taxon>
    </lineage>
</organism>
<gene>
    <name evidence="1" type="ORF">DOK76_06895</name>
</gene>
<evidence type="ECO:0008006" key="3">
    <source>
        <dbReference type="Google" id="ProtNLM"/>
    </source>
</evidence>